<keyword evidence="4" id="KW-0934">Plastid</keyword>
<keyword evidence="7" id="KW-0120">Carbon dioxide fixation</keyword>
<dbReference type="PANTHER" id="PTHR31262">
    <property type="entry name" value="RIBULOSE BISPHOSPHATE CARBOXYLASE SMALL CHAIN 1, CHLOROPLASTIC"/>
    <property type="match status" value="1"/>
</dbReference>
<name>A0A445FZD2_GLYSO</name>
<dbReference type="PANTHER" id="PTHR31262:SF19">
    <property type="entry name" value="RIBULOSE BISPHOSPHATE CARBOXYLASE SMALL SUBUNIT, CHLOROPLASTIC 2"/>
    <property type="match status" value="1"/>
</dbReference>
<accession>A0A445FZD2</accession>
<reference evidence="9 10" key="1">
    <citation type="submission" date="2018-09" db="EMBL/GenBank/DDBJ databases">
        <title>A high-quality reference genome of wild soybean provides a powerful tool to mine soybean genomes.</title>
        <authorList>
            <person name="Xie M."/>
            <person name="Chung C.Y.L."/>
            <person name="Li M.-W."/>
            <person name="Wong F.-L."/>
            <person name="Chan T.-F."/>
            <person name="Lam H.-M."/>
        </authorList>
    </citation>
    <scope>NUCLEOTIDE SEQUENCE [LARGE SCALE GENOMIC DNA]</scope>
    <source>
        <strain evidence="10">cv. W05</strain>
        <tissue evidence="9">Hypocotyl of etiolated seedlings</tissue>
    </source>
</reference>
<evidence type="ECO:0000256" key="2">
    <source>
        <dbReference type="ARBA" id="ARBA00022531"/>
    </source>
</evidence>
<keyword evidence="2" id="KW-0602">Photosynthesis</keyword>
<keyword evidence="5" id="KW-0809">Transit peptide</keyword>
<dbReference type="InterPro" id="IPR000894">
    <property type="entry name" value="RuBisCO_ssu_dom"/>
</dbReference>
<feature type="domain" description="Ribulose bisphosphate carboxylase small subunit" evidence="8">
    <location>
        <begin position="108"/>
        <end position="199"/>
    </location>
</feature>
<dbReference type="EC" id="4.1.1.39" evidence="9"/>
<proteinExistence type="predicted"/>
<gene>
    <name evidence="9" type="ORF">D0Y65_049960</name>
</gene>
<dbReference type="Pfam" id="PF00101">
    <property type="entry name" value="RuBisCO_small"/>
    <property type="match status" value="1"/>
</dbReference>
<dbReference type="GO" id="GO:0009853">
    <property type="term" value="P:photorespiration"/>
    <property type="evidence" value="ECO:0007669"/>
    <property type="project" value="UniProtKB-KW"/>
</dbReference>
<evidence type="ECO:0000256" key="5">
    <source>
        <dbReference type="ARBA" id="ARBA00022946"/>
    </source>
</evidence>
<dbReference type="SMART" id="SM00961">
    <property type="entry name" value="RuBisCO_small"/>
    <property type="match status" value="1"/>
</dbReference>
<protein>
    <submittedName>
        <fullName evidence="9">Ribulose bisphosphate carboxylase small chain, chloroplastic</fullName>
        <ecNumber evidence="9">4.1.1.39</ecNumber>
    </submittedName>
</protein>
<evidence type="ECO:0000256" key="7">
    <source>
        <dbReference type="ARBA" id="ARBA00023300"/>
    </source>
</evidence>
<dbReference type="EMBL" id="QZWG01000018">
    <property type="protein sequence ID" value="RZB54300.1"/>
    <property type="molecule type" value="Genomic_DNA"/>
</dbReference>
<dbReference type="InterPro" id="IPR024681">
    <property type="entry name" value="RuBisCO_ssu"/>
</dbReference>
<dbReference type="InterPro" id="IPR036385">
    <property type="entry name" value="RuBisCO_ssu_sf"/>
</dbReference>
<keyword evidence="1" id="KW-0150">Chloroplast</keyword>
<evidence type="ECO:0000256" key="4">
    <source>
        <dbReference type="ARBA" id="ARBA00022640"/>
    </source>
</evidence>
<evidence type="ECO:0000313" key="9">
    <source>
        <dbReference type="EMBL" id="RZB54300.1"/>
    </source>
</evidence>
<keyword evidence="9" id="KW-0456">Lyase</keyword>
<evidence type="ECO:0000256" key="3">
    <source>
        <dbReference type="ARBA" id="ARBA00022567"/>
    </source>
</evidence>
<organism evidence="9 10">
    <name type="scientific">Glycine soja</name>
    <name type="common">Wild soybean</name>
    <dbReference type="NCBI Taxonomy" id="3848"/>
    <lineage>
        <taxon>Eukaryota</taxon>
        <taxon>Viridiplantae</taxon>
        <taxon>Streptophyta</taxon>
        <taxon>Embryophyta</taxon>
        <taxon>Tracheophyta</taxon>
        <taxon>Spermatophyta</taxon>
        <taxon>Magnoliopsida</taxon>
        <taxon>eudicotyledons</taxon>
        <taxon>Gunneridae</taxon>
        <taxon>Pentapetalae</taxon>
        <taxon>rosids</taxon>
        <taxon>fabids</taxon>
        <taxon>Fabales</taxon>
        <taxon>Fabaceae</taxon>
        <taxon>Papilionoideae</taxon>
        <taxon>50 kb inversion clade</taxon>
        <taxon>NPAAA clade</taxon>
        <taxon>indigoferoid/millettioid clade</taxon>
        <taxon>Phaseoleae</taxon>
        <taxon>Glycine</taxon>
        <taxon>Glycine subgen. Soja</taxon>
    </lineage>
</organism>
<dbReference type="AlphaFoldDB" id="A0A445FZD2"/>
<evidence type="ECO:0000259" key="8">
    <source>
        <dbReference type="SMART" id="SM00961"/>
    </source>
</evidence>
<comment type="caution">
    <text evidence="9">The sequence shown here is derived from an EMBL/GenBank/DDBJ whole genome shotgun (WGS) entry which is preliminary data.</text>
</comment>
<keyword evidence="3" id="KW-0113">Calvin cycle</keyword>
<dbReference type="Gene3D" id="3.30.190.10">
    <property type="entry name" value="Ribulose bisphosphate carboxylase, small subunit"/>
    <property type="match status" value="1"/>
</dbReference>
<evidence type="ECO:0000256" key="6">
    <source>
        <dbReference type="ARBA" id="ARBA00023238"/>
    </source>
</evidence>
<dbReference type="GO" id="GO:0019253">
    <property type="term" value="P:reductive pentose-phosphate cycle"/>
    <property type="evidence" value="ECO:0007669"/>
    <property type="project" value="UniProtKB-KW"/>
</dbReference>
<dbReference type="SUPFAM" id="SSF55239">
    <property type="entry name" value="RuBisCO, small subunit"/>
    <property type="match status" value="1"/>
</dbReference>
<evidence type="ECO:0000256" key="1">
    <source>
        <dbReference type="ARBA" id="ARBA00022528"/>
    </source>
</evidence>
<sequence length="202" mass="23073">MLTQMNGRIKISDVEKCHIKQFCLQVPASFQSSIMVESRVKVGLEDLKKGVRERREMQKGFSHALVKKEAYSQLNYPTKGIRDCPLRLEKGITLLGLKSMAGFPVTKTNYDINSIASNSERVQCMQQGFVYRENHRSPEYNDGRYWTMWKLPMIGCTDSAQVLKGVDEAVKAYPTAFVRIIGFDNVRQVQCIIFIAYKSPGY</sequence>
<dbReference type="Proteomes" id="UP000289340">
    <property type="component" value="Chromosome 18"/>
</dbReference>
<dbReference type="GO" id="GO:0016984">
    <property type="term" value="F:ribulose-bisphosphate carboxylase activity"/>
    <property type="evidence" value="ECO:0007669"/>
    <property type="project" value="UniProtKB-EC"/>
</dbReference>
<evidence type="ECO:0000313" key="10">
    <source>
        <dbReference type="Proteomes" id="UP000289340"/>
    </source>
</evidence>
<keyword evidence="10" id="KW-1185">Reference proteome</keyword>
<keyword evidence="6" id="KW-0601">Photorespiration</keyword>